<comment type="caution">
    <text evidence="1">The sequence shown here is derived from an EMBL/GenBank/DDBJ whole genome shotgun (WGS) entry which is preliminary data.</text>
</comment>
<gene>
    <name evidence="1" type="ORF">DES52_10622</name>
</gene>
<evidence type="ECO:0000313" key="2">
    <source>
        <dbReference type="Proteomes" id="UP000248326"/>
    </source>
</evidence>
<evidence type="ECO:0000313" key="1">
    <source>
        <dbReference type="EMBL" id="PYE54060.1"/>
    </source>
</evidence>
<reference evidence="1 2" key="1">
    <citation type="submission" date="2018-06" db="EMBL/GenBank/DDBJ databases">
        <title>Genomic Encyclopedia of Type Strains, Phase IV (KMG-IV): sequencing the most valuable type-strain genomes for metagenomic binning, comparative biology and taxonomic classification.</title>
        <authorList>
            <person name="Goeker M."/>
        </authorList>
    </citation>
    <scope>NUCLEOTIDE SEQUENCE [LARGE SCALE GENOMIC DNA]</scope>
    <source>
        <strain evidence="1 2">DSM 18048</strain>
    </source>
</reference>
<dbReference type="AlphaFoldDB" id="A0A318SA61"/>
<dbReference type="RefSeq" id="WP_110886458.1">
    <property type="nucleotide sequence ID" value="NZ_QJSX01000006.1"/>
</dbReference>
<sequence length="63" mass="6862">MFALVFALDTADLTFNFVLSLASAAVDPEAARYMRARPLSGSLPGFTGVRRLPSRTPRAFSRT</sequence>
<keyword evidence="2" id="KW-1185">Reference proteome</keyword>
<name>A0A318SA61_9DEIO</name>
<protein>
    <submittedName>
        <fullName evidence="1">Uncharacterized protein</fullName>
    </submittedName>
</protein>
<dbReference type="Proteomes" id="UP000248326">
    <property type="component" value="Unassembled WGS sequence"/>
</dbReference>
<accession>A0A318SA61</accession>
<proteinExistence type="predicted"/>
<organism evidence="1 2">
    <name type="scientific">Deinococcus yavapaiensis KR-236</name>
    <dbReference type="NCBI Taxonomy" id="694435"/>
    <lineage>
        <taxon>Bacteria</taxon>
        <taxon>Thermotogati</taxon>
        <taxon>Deinococcota</taxon>
        <taxon>Deinococci</taxon>
        <taxon>Deinococcales</taxon>
        <taxon>Deinococcaceae</taxon>
        <taxon>Deinococcus</taxon>
    </lineage>
</organism>
<dbReference type="EMBL" id="QJSX01000006">
    <property type="protein sequence ID" value="PYE54060.1"/>
    <property type="molecule type" value="Genomic_DNA"/>
</dbReference>